<proteinExistence type="predicted"/>
<evidence type="ECO:0000313" key="3">
    <source>
        <dbReference type="Proteomes" id="UP001075354"/>
    </source>
</evidence>
<gene>
    <name evidence="2" type="ORF">ONE63_006175</name>
</gene>
<evidence type="ECO:0000256" key="1">
    <source>
        <dbReference type="SAM" id="MobiDB-lite"/>
    </source>
</evidence>
<feature type="region of interest" description="Disordered" evidence="1">
    <location>
        <begin position="840"/>
        <end position="860"/>
    </location>
</feature>
<name>A0AAV7XV62_9NEOP</name>
<dbReference type="EMBL" id="JAPTSV010000003">
    <property type="protein sequence ID" value="KAJ1529392.1"/>
    <property type="molecule type" value="Genomic_DNA"/>
</dbReference>
<reference evidence="2" key="1">
    <citation type="submission" date="2022-12" db="EMBL/GenBank/DDBJ databases">
        <title>Chromosome-level genome assembly of the bean flower thrips Megalurothrips usitatus.</title>
        <authorList>
            <person name="Ma L."/>
            <person name="Liu Q."/>
            <person name="Li H."/>
            <person name="Cai W."/>
        </authorList>
    </citation>
    <scope>NUCLEOTIDE SEQUENCE</scope>
    <source>
        <strain evidence="2">Cailab_2022a</strain>
    </source>
</reference>
<protein>
    <submittedName>
        <fullName evidence="2">Uncharacterized protein</fullName>
    </submittedName>
</protein>
<accession>A0AAV7XV62</accession>
<comment type="caution">
    <text evidence="2">The sequence shown here is derived from an EMBL/GenBank/DDBJ whole genome shotgun (WGS) entry which is preliminary data.</text>
</comment>
<evidence type="ECO:0000313" key="2">
    <source>
        <dbReference type="EMBL" id="KAJ1529392.1"/>
    </source>
</evidence>
<dbReference type="InterPro" id="IPR027417">
    <property type="entry name" value="P-loop_NTPase"/>
</dbReference>
<sequence length="944" mass="102291">MMVNVDLAEDAESYMSADDNVNDNDATSQVKIFEGVAADHSVPSVPETLEPQSGDLGKERKGVVIFLGKTVAGKTTLCKLLAGGHYEARLSAEERENVLLIVDDDGLIGQDGTSTTRDPTFYSCTPLAVADVPDAVRDHQDDDDDDDPDCVHLCDCAGFGDTRGADAEVAQLRQLRCIALDAAVLKVALVVEYASVVGGTCLDSFMGLLEYAVQLLTGDRYFAAVALVVTKVSNDTRRANGQFVLKGDDEVLEGVLAFLRHVEDALRQDDGRLAYLAEDVRERSAELVAVLASGGKRRVALMRRPAEPGPVADCELLQQGKRAVQRLLLSRGGGVRWVRALSDDLGFPLSPTARNGVSQQVQALLTEIPELVSAMVPDMKRRYQSLLAPLPVADALQLLRDHTQCLGETTGDVCPLCFGDPTIKDHIDNISVRLGALRALQDVYAEDIMSPMLRLRQEMKDTLRDYLYIWGLFFDFLERLAEYVWSYDVQSHQGHFDVDDVADWGKDRADEERVTGIEVTTDNIHTLLGALQQSGAMQAMDFAELEFEEPMLVRVNSLLREALRHEPVVTHNAFGAVAVQGLCLVLSKVLARIQELEQYSSLTLYARGTVYLDRDLHAEGWRLKLAVVAPRWVVVNHPKFYLCGQPGSVHPCPRVPRPSPDSDDLAGAPGLPGGSGGSFLGAFVECVNSAALEISVSGGNGGPGADGREGVAGEDGADARPAFYSQSSQHSLGDPSVIVTMVYNQHSRKFLGFPGKEGGHGGDGGCGGRGGLPGEVHILIPDQSCFDGRISKKGGKCGSPGKGGAGGLGGRFGKNFIGAQHFLFFIPVGVSTKVEDIEERRAQSGASGTKGKNQRGMEPPVKAATFSDKSSILEQFLQMQHEYSVSHFPCSQQQLQKRFNMLLSEQLKTTSSKWVCKESLSGLVSRLRDHKIARTSEKVLENRN</sequence>
<keyword evidence="3" id="KW-1185">Reference proteome</keyword>
<feature type="region of interest" description="Disordered" evidence="1">
    <location>
        <begin position="698"/>
        <end position="719"/>
    </location>
</feature>
<dbReference type="Gene3D" id="3.40.50.300">
    <property type="entry name" value="P-loop containing nucleotide triphosphate hydrolases"/>
    <property type="match status" value="1"/>
</dbReference>
<dbReference type="AlphaFoldDB" id="A0AAV7XV62"/>
<dbReference type="SUPFAM" id="SSF52540">
    <property type="entry name" value="P-loop containing nucleoside triphosphate hydrolases"/>
    <property type="match status" value="1"/>
</dbReference>
<dbReference type="Proteomes" id="UP001075354">
    <property type="component" value="Chromosome 3"/>
</dbReference>
<organism evidence="2 3">
    <name type="scientific">Megalurothrips usitatus</name>
    <name type="common">bean blossom thrips</name>
    <dbReference type="NCBI Taxonomy" id="439358"/>
    <lineage>
        <taxon>Eukaryota</taxon>
        <taxon>Metazoa</taxon>
        <taxon>Ecdysozoa</taxon>
        <taxon>Arthropoda</taxon>
        <taxon>Hexapoda</taxon>
        <taxon>Insecta</taxon>
        <taxon>Pterygota</taxon>
        <taxon>Neoptera</taxon>
        <taxon>Paraneoptera</taxon>
        <taxon>Thysanoptera</taxon>
        <taxon>Terebrantia</taxon>
        <taxon>Thripoidea</taxon>
        <taxon>Thripidae</taxon>
        <taxon>Megalurothrips</taxon>
    </lineage>
</organism>